<keyword evidence="2" id="KW-1185">Reference proteome</keyword>
<accession>A0AAD6Y482</accession>
<dbReference type="Proteomes" id="UP001219525">
    <property type="component" value="Unassembled WGS sequence"/>
</dbReference>
<evidence type="ECO:0000313" key="1">
    <source>
        <dbReference type="EMBL" id="KAJ7190845.1"/>
    </source>
</evidence>
<reference evidence="1" key="1">
    <citation type="submission" date="2023-03" db="EMBL/GenBank/DDBJ databases">
        <title>Massive genome expansion in bonnet fungi (Mycena s.s.) driven by repeated elements and novel gene families across ecological guilds.</title>
        <authorList>
            <consortium name="Lawrence Berkeley National Laboratory"/>
            <person name="Harder C.B."/>
            <person name="Miyauchi S."/>
            <person name="Viragh M."/>
            <person name="Kuo A."/>
            <person name="Thoen E."/>
            <person name="Andreopoulos B."/>
            <person name="Lu D."/>
            <person name="Skrede I."/>
            <person name="Drula E."/>
            <person name="Henrissat B."/>
            <person name="Morin E."/>
            <person name="Kohler A."/>
            <person name="Barry K."/>
            <person name="LaButti K."/>
            <person name="Morin E."/>
            <person name="Salamov A."/>
            <person name="Lipzen A."/>
            <person name="Mereny Z."/>
            <person name="Hegedus B."/>
            <person name="Baldrian P."/>
            <person name="Stursova M."/>
            <person name="Weitz H."/>
            <person name="Taylor A."/>
            <person name="Grigoriev I.V."/>
            <person name="Nagy L.G."/>
            <person name="Martin F."/>
            <person name="Kauserud H."/>
        </authorList>
    </citation>
    <scope>NUCLEOTIDE SEQUENCE</scope>
    <source>
        <strain evidence="1">9144</strain>
    </source>
</reference>
<proteinExistence type="predicted"/>
<comment type="caution">
    <text evidence="1">The sequence shown here is derived from an EMBL/GenBank/DDBJ whole genome shotgun (WGS) entry which is preliminary data.</text>
</comment>
<protein>
    <submittedName>
        <fullName evidence="1">Uncharacterized protein</fullName>
    </submittedName>
</protein>
<sequence>MRLSAALQSLFRTLFSPGKEEAPHIMDARHLIADVVQREEFKGLIISWAERLLSTDTRLLKKRLEDLESCRIEKMSHYRQGGSIAHEFIVVHIRAGDDERVARLERFKESKPGGTSTEQVRRVKHDLSGYQTGNHDHIFISNDLARVVGTYQLVQSVNIPDGSMTILHCAALALTIGDTAKDYSVFHHMCMWWASAFFKAACLRHEIPPKLVQQGPAFEMAGKIAGFPFVTMDGRLVFAWDRPTQVAELLKALGENQDLVMALRDDFERLQQPSQHLLTPVEKLSVDTKVREDKIRKAFERALQESAEAEAREGKLTVERDAAVAERDALLLRLAALERVSI</sequence>
<gene>
    <name evidence="1" type="ORF">GGX14DRAFT_482318</name>
</gene>
<name>A0AAD6Y482_9AGAR</name>
<organism evidence="1 2">
    <name type="scientific">Mycena pura</name>
    <dbReference type="NCBI Taxonomy" id="153505"/>
    <lineage>
        <taxon>Eukaryota</taxon>
        <taxon>Fungi</taxon>
        <taxon>Dikarya</taxon>
        <taxon>Basidiomycota</taxon>
        <taxon>Agaricomycotina</taxon>
        <taxon>Agaricomycetes</taxon>
        <taxon>Agaricomycetidae</taxon>
        <taxon>Agaricales</taxon>
        <taxon>Marasmiineae</taxon>
        <taxon>Mycenaceae</taxon>
        <taxon>Mycena</taxon>
    </lineage>
</organism>
<dbReference type="EMBL" id="JARJCW010000141">
    <property type="protein sequence ID" value="KAJ7190845.1"/>
    <property type="molecule type" value="Genomic_DNA"/>
</dbReference>
<dbReference type="AlphaFoldDB" id="A0AAD6Y482"/>
<evidence type="ECO:0000313" key="2">
    <source>
        <dbReference type="Proteomes" id="UP001219525"/>
    </source>
</evidence>